<protein>
    <recommendedName>
        <fullName evidence="6">Alpha-galactosidase</fullName>
        <ecNumber evidence="6">3.2.1.22</ecNumber>
    </recommendedName>
    <alternativeName>
        <fullName evidence="6">Melibiase</fullName>
    </alternativeName>
</protein>
<dbReference type="HOGENOM" id="CLU_013093_1_2_0"/>
<evidence type="ECO:0000256" key="6">
    <source>
        <dbReference type="RuleBase" id="RU361168"/>
    </source>
</evidence>
<keyword evidence="2 8" id="KW-0732">Signal</keyword>
<keyword evidence="11" id="KW-1185">Reference proteome</keyword>
<sequence length="684" mass="73710">MIAPPRLARFLPLPLLLGAAPVATPAARYADVPLASLDLSKMRVQPAGGRGGQATVAQADRAMDGNTIRIGGRTFEHGVGTRATSVLFVRLDGGAQRFTAMVGADDNPLPAPPAGAPQPTTTPPPVPIVFRVLGDGRVLHVSRAVARGDAPEPVSVDVRGIRTLVLQVKPVDGTRPVAADWADATFSVSGAAPVAIDVPVEPREILTPKPGPAPRINGPSLTGVTPGHDVLYRIPVSGTRPMTYGARGLPNGLTLDPATGIIRGTIAARGRYPVTLTARNAVGSASKAFTFVAEGQLALTPAMGWNSWNVFGRAVSDSLARAAADAMVAKGLADHGWTYVNLDDGWERSAREQDPLYEGPVRAPDGTMLTNKKFPDMKALGDYIHAKGLKFGIYSGPGPTTCQRLEASWQHELQDFRTFAGWGVDYLKYDWCGYSSVLAPGETNQQLAVLKRPYQVGRTALNQVPRDIVYSLCQYGWGNVWEWGAEPGIEGNSWRTTGDITDTWESMAGIGFRQVGNSKYASPGHWNDPDMLVIGKVGWGPRLRDSRLTPNEQYVHITLWTLLASPLLLGNDLTQMDDFELNLVTNDEVLAVHQDALGKAADRVARDGELEVWARPLADGSLAVGLFNRDEMDMPVTVKWSDLGITGKRVARDLWRQKDLGTFDGQLSRVVPRHGTVFVKLSAR</sequence>
<dbReference type="SUPFAM" id="SSF51445">
    <property type="entry name" value="(Trans)glycosidases"/>
    <property type="match status" value="1"/>
</dbReference>
<evidence type="ECO:0000256" key="5">
    <source>
        <dbReference type="ARBA" id="ARBA00023295"/>
    </source>
</evidence>
<dbReference type="GO" id="GO:0004557">
    <property type="term" value="F:alpha-galactosidase activity"/>
    <property type="evidence" value="ECO:0007669"/>
    <property type="project" value="UniProtKB-EC"/>
</dbReference>
<reference evidence="10 11" key="1">
    <citation type="journal article" date="2014" name="Genome Announc.">
        <title>Genome Sequence and Methylome of Soil Bacterium Gemmatirosa kalamazoonensis KBS708T, a Member of the Rarely Cultivated Gemmatimonadetes Phylum.</title>
        <authorList>
            <person name="Debruyn J.M."/>
            <person name="Radosevich M."/>
            <person name="Wommack K.E."/>
            <person name="Polson S.W."/>
            <person name="Hauser L.J."/>
            <person name="Fawaz M.N."/>
            <person name="Korlach J."/>
            <person name="Tsai Y.C."/>
        </authorList>
    </citation>
    <scope>NUCLEOTIDE SEQUENCE [LARGE SCALE GENOMIC DNA]</scope>
    <source>
        <strain evidence="10 11">KBS708</strain>
    </source>
</reference>
<accession>W0RNJ1</accession>
<dbReference type="CDD" id="cd14792">
    <property type="entry name" value="GH27"/>
    <property type="match status" value="1"/>
</dbReference>
<dbReference type="SUPFAM" id="SSF49313">
    <property type="entry name" value="Cadherin-like"/>
    <property type="match status" value="1"/>
</dbReference>
<dbReference type="InterPro" id="IPR013783">
    <property type="entry name" value="Ig-like_fold"/>
</dbReference>
<dbReference type="PANTHER" id="PTHR11452">
    <property type="entry name" value="ALPHA-GALACTOSIDASE/ALPHA-N-ACETYLGALACTOSAMINIDASE"/>
    <property type="match status" value="1"/>
</dbReference>
<dbReference type="InterPro" id="IPR038637">
    <property type="entry name" value="NPCBM_sf"/>
</dbReference>
<dbReference type="GO" id="GO:0005509">
    <property type="term" value="F:calcium ion binding"/>
    <property type="evidence" value="ECO:0007669"/>
    <property type="project" value="InterPro"/>
</dbReference>
<evidence type="ECO:0000256" key="2">
    <source>
        <dbReference type="ARBA" id="ARBA00022729"/>
    </source>
</evidence>
<dbReference type="InterPro" id="IPR041233">
    <property type="entry name" value="Melibiase_C"/>
</dbReference>
<feature type="compositionally biased region" description="Pro residues" evidence="7">
    <location>
        <begin position="109"/>
        <end position="124"/>
    </location>
</feature>
<name>W0RNJ1_9BACT</name>
<dbReference type="FunFam" id="2.60.40.1180:FF:000008">
    <property type="entry name" value="Alpha-galactosidase"/>
    <property type="match status" value="1"/>
</dbReference>
<feature type="domain" description="Glycosyl hydrolase family 98 putative carbohydrate-binding module" evidence="9">
    <location>
        <begin position="33"/>
        <end position="188"/>
    </location>
</feature>
<dbReference type="Gene3D" id="2.60.40.1180">
    <property type="entry name" value="Golgi alpha-mannosidase II"/>
    <property type="match status" value="1"/>
</dbReference>
<evidence type="ECO:0000256" key="7">
    <source>
        <dbReference type="SAM" id="MobiDB-lite"/>
    </source>
</evidence>
<dbReference type="EC" id="3.2.1.22" evidence="6"/>
<dbReference type="Gene3D" id="2.60.120.1060">
    <property type="entry name" value="NPCBM/NEW2 domain"/>
    <property type="match status" value="1"/>
</dbReference>
<keyword evidence="4 6" id="KW-1015">Disulfide bond</keyword>
<dbReference type="InParanoid" id="W0RNJ1"/>
<feature type="region of interest" description="Disordered" evidence="7">
    <location>
        <begin position="104"/>
        <end position="124"/>
    </location>
</feature>
<dbReference type="SUPFAM" id="SSF49785">
    <property type="entry name" value="Galactose-binding domain-like"/>
    <property type="match status" value="1"/>
</dbReference>
<dbReference type="InterPro" id="IPR015919">
    <property type="entry name" value="Cadherin-like_sf"/>
</dbReference>
<dbReference type="Pfam" id="PF17801">
    <property type="entry name" value="Melibiase_C"/>
    <property type="match status" value="1"/>
</dbReference>
<dbReference type="Pfam" id="PF16499">
    <property type="entry name" value="Melibiase_2"/>
    <property type="match status" value="1"/>
</dbReference>
<evidence type="ECO:0000259" key="9">
    <source>
        <dbReference type="SMART" id="SM00776"/>
    </source>
</evidence>
<evidence type="ECO:0000256" key="8">
    <source>
        <dbReference type="SAM" id="SignalP"/>
    </source>
</evidence>
<dbReference type="RefSeq" id="WP_025413494.1">
    <property type="nucleotide sequence ID" value="NZ_CP007128.1"/>
</dbReference>
<proteinExistence type="inferred from homology"/>
<dbReference type="InterPro" id="IPR008979">
    <property type="entry name" value="Galactose-bd-like_sf"/>
</dbReference>
<evidence type="ECO:0000313" key="11">
    <source>
        <dbReference type="Proteomes" id="UP000019151"/>
    </source>
</evidence>
<organism evidence="10 11">
    <name type="scientific">Gemmatirosa kalamazoonensis</name>
    <dbReference type="NCBI Taxonomy" id="861299"/>
    <lineage>
        <taxon>Bacteria</taxon>
        <taxon>Pseudomonadati</taxon>
        <taxon>Gemmatimonadota</taxon>
        <taxon>Gemmatimonadia</taxon>
        <taxon>Gemmatimonadales</taxon>
        <taxon>Gemmatimonadaceae</taxon>
        <taxon>Gemmatirosa</taxon>
    </lineage>
</organism>
<dbReference type="Proteomes" id="UP000019151">
    <property type="component" value="Chromosome"/>
</dbReference>
<dbReference type="InterPro" id="IPR013222">
    <property type="entry name" value="Glyco_hyd_98_carb-bd"/>
</dbReference>
<dbReference type="Gene3D" id="2.60.40.10">
    <property type="entry name" value="Immunoglobulins"/>
    <property type="match status" value="1"/>
</dbReference>
<keyword evidence="3 6" id="KW-0378">Hydrolase</keyword>
<gene>
    <name evidence="10" type="ORF">J421_4530</name>
</gene>
<dbReference type="OrthoDB" id="9807519at2"/>
<evidence type="ECO:0000313" key="10">
    <source>
        <dbReference type="EMBL" id="AHG92067.1"/>
    </source>
</evidence>
<dbReference type="KEGG" id="gba:J421_4530"/>
<dbReference type="Gene3D" id="3.20.20.70">
    <property type="entry name" value="Aldolase class I"/>
    <property type="match status" value="1"/>
</dbReference>
<dbReference type="STRING" id="861299.J421_4530"/>
<dbReference type="GO" id="GO:0016020">
    <property type="term" value="C:membrane"/>
    <property type="evidence" value="ECO:0007669"/>
    <property type="project" value="InterPro"/>
</dbReference>
<dbReference type="InterPro" id="IPR002241">
    <property type="entry name" value="Glyco_hydro_27"/>
</dbReference>
<dbReference type="SMART" id="SM00776">
    <property type="entry name" value="NPCBM"/>
    <property type="match status" value="1"/>
</dbReference>
<dbReference type="InterPro" id="IPR017853">
    <property type="entry name" value="GH"/>
</dbReference>
<dbReference type="InterPro" id="IPR013780">
    <property type="entry name" value="Glyco_hydro_b"/>
</dbReference>
<dbReference type="SUPFAM" id="SSF51011">
    <property type="entry name" value="Glycosyl hydrolase domain"/>
    <property type="match status" value="1"/>
</dbReference>
<dbReference type="PANTHER" id="PTHR11452:SF75">
    <property type="entry name" value="ALPHA-GALACTOSIDASE MEL1"/>
    <property type="match status" value="1"/>
</dbReference>
<feature type="signal peptide" evidence="8">
    <location>
        <begin position="1"/>
        <end position="26"/>
    </location>
</feature>
<dbReference type="PRINTS" id="PR00740">
    <property type="entry name" value="GLHYDRLASE27"/>
</dbReference>
<dbReference type="Pfam" id="PF08305">
    <property type="entry name" value="NPCBM"/>
    <property type="match status" value="1"/>
</dbReference>
<comment type="similarity">
    <text evidence="1 6">Belongs to the glycosyl hydrolase 27 family.</text>
</comment>
<dbReference type="Pfam" id="PF05345">
    <property type="entry name" value="He_PIG"/>
    <property type="match status" value="1"/>
</dbReference>
<evidence type="ECO:0000256" key="4">
    <source>
        <dbReference type="ARBA" id="ARBA00023157"/>
    </source>
</evidence>
<evidence type="ECO:0000256" key="3">
    <source>
        <dbReference type="ARBA" id="ARBA00022801"/>
    </source>
</evidence>
<dbReference type="eggNOG" id="COG1501">
    <property type="taxonomic scope" value="Bacteria"/>
</dbReference>
<keyword evidence="5 6" id="KW-0326">Glycosidase</keyword>
<dbReference type="InterPro" id="IPR013785">
    <property type="entry name" value="Aldolase_TIM"/>
</dbReference>
<dbReference type="EMBL" id="CP007128">
    <property type="protein sequence ID" value="AHG92067.1"/>
    <property type="molecule type" value="Genomic_DNA"/>
</dbReference>
<feature type="chain" id="PRO_5004794365" description="Alpha-galactosidase" evidence="8">
    <location>
        <begin position="27"/>
        <end position="684"/>
    </location>
</feature>
<comment type="catalytic activity">
    <reaction evidence="6">
        <text>Hydrolysis of terminal, non-reducing alpha-D-galactose residues in alpha-D-galactosides, including galactose oligosaccharides, galactomannans and galactolipids.</text>
        <dbReference type="EC" id="3.2.1.22"/>
    </reaction>
</comment>
<evidence type="ECO:0000256" key="1">
    <source>
        <dbReference type="ARBA" id="ARBA00009743"/>
    </source>
</evidence>
<dbReference type="GO" id="GO:0005975">
    <property type="term" value="P:carbohydrate metabolic process"/>
    <property type="evidence" value="ECO:0007669"/>
    <property type="project" value="InterPro"/>
</dbReference>
<dbReference type="AlphaFoldDB" id="W0RNJ1"/>